<dbReference type="SUPFAM" id="SSF53448">
    <property type="entry name" value="Nucleotide-diphospho-sugar transferases"/>
    <property type="match status" value="1"/>
</dbReference>
<accession>A0A449I7Q7</accession>
<dbReference type="InterPro" id="IPR029044">
    <property type="entry name" value="Nucleotide-diphossugar_trans"/>
</dbReference>
<organism evidence="1 2">
    <name type="scientific">Prevotella heparinolytica</name>
    <dbReference type="NCBI Taxonomy" id="28113"/>
    <lineage>
        <taxon>Bacteria</taxon>
        <taxon>Pseudomonadati</taxon>
        <taxon>Bacteroidota</taxon>
        <taxon>Bacteroidia</taxon>
        <taxon>Bacteroidales</taxon>
        <taxon>Bacteroidaceae</taxon>
        <taxon>Bacteroides</taxon>
    </lineage>
</organism>
<dbReference type="EMBL" id="CAACYH010000007">
    <property type="protein sequence ID" value="VFB15461.1"/>
    <property type="molecule type" value="Genomic_DNA"/>
</dbReference>
<proteinExistence type="predicted"/>
<protein>
    <submittedName>
        <fullName evidence="1">Putative LPS biosynthesis protein</fullName>
    </submittedName>
</protein>
<sequence>MPNKVLNTLGNSGRSMLEHVYERLMESKHIDKVVFAIPESASNDELAFFLDSKSLEYVRGSEDNVLDRFYKCASVYRPEYIIRSTCDNPFVDWALADYLIEQIGDNDLIGCKETPLGTSVSVFSMKSLESAYQNVTSVPEKEHVTPYILNHMNVKFIHYNDYKFRLTVDEEKDFYLVNTLYEHLYQGTPIPNTVIYQYLETHPDLANYNTDVHQKQVGE</sequence>
<dbReference type="AlphaFoldDB" id="A0A449I7Q7"/>
<reference evidence="1 2" key="1">
    <citation type="submission" date="2019-02" db="EMBL/GenBank/DDBJ databases">
        <authorList>
            <consortium name="Pathogen Informatics"/>
        </authorList>
    </citation>
    <scope>NUCLEOTIDE SEQUENCE [LARGE SCALE GENOMIC DNA]</scope>
    <source>
        <strain evidence="1 2">3012STDY7078512</strain>
    </source>
</reference>
<dbReference type="Proteomes" id="UP000396835">
    <property type="component" value="Unassembled WGS sequence"/>
</dbReference>
<gene>
    <name evidence="1" type="ORF">NCTC7812_03050</name>
</gene>
<name>A0A449I7Q7_9BACE</name>
<dbReference type="Pfam" id="PF02348">
    <property type="entry name" value="CTP_transf_3"/>
    <property type="match status" value="1"/>
</dbReference>
<evidence type="ECO:0000313" key="1">
    <source>
        <dbReference type="EMBL" id="VFB15461.1"/>
    </source>
</evidence>
<dbReference type="Gene3D" id="3.90.550.10">
    <property type="entry name" value="Spore Coat Polysaccharide Biosynthesis Protein SpsA, Chain A"/>
    <property type="match status" value="1"/>
</dbReference>
<dbReference type="InterPro" id="IPR003329">
    <property type="entry name" value="Cytidylyl_trans"/>
</dbReference>
<evidence type="ECO:0000313" key="2">
    <source>
        <dbReference type="Proteomes" id="UP000396835"/>
    </source>
</evidence>